<protein>
    <submittedName>
        <fullName evidence="3">Uncharacterized protein</fullName>
    </submittedName>
</protein>
<feature type="region of interest" description="Disordered" evidence="2">
    <location>
        <begin position="56"/>
        <end position="84"/>
    </location>
</feature>
<feature type="coiled-coil region" evidence="1">
    <location>
        <begin position="368"/>
        <end position="399"/>
    </location>
</feature>
<accession>A0A3N0Z5M9</accession>
<sequence>MFSSVFRRPFERFTHFKRRRETQQCVAQVKNLPAFEFTANDRKRCRKVPEKCQLGEREEEREVKKEREMNEEGNRKDEPEEEKERLRLEEIKIKKSGRVHLKKREMHRLVKLMEKRKKRKRKITEPMPLLVEVKPLARSSFLKPIGELPMLPSVSEHLALPAACFKPLPLVTKKEDPPCPDGDVSLLSQVHPLKPQTLPLAVPPHHTPAPDELFSIRCSSSQVCPPAPDEVVALRRQKPQPFISTLLELMLVDIEDEKNEYVAYTGKIFQASDLLKSERPQPEAKMKPRKMVAWLEKDSEVQEEVWESEVEEVQGFEEMGDSSAIQGLESQIDEHTICVTSPDGSKNETQHHVNVQEKRKRLVLFTWVEEKAKKKEEEKIRKEKERREKELLLERYRNDPKLKHLLINKHNRNYCSS</sequence>
<evidence type="ECO:0000313" key="4">
    <source>
        <dbReference type="Proteomes" id="UP000281406"/>
    </source>
</evidence>
<reference evidence="3 4" key="1">
    <citation type="submission" date="2018-10" db="EMBL/GenBank/DDBJ databases">
        <title>Genome assembly for a Yunnan-Guizhou Plateau 3E fish, Anabarilius grahami (Regan), and its evolutionary and genetic applications.</title>
        <authorList>
            <person name="Jiang W."/>
        </authorList>
    </citation>
    <scope>NUCLEOTIDE SEQUENCE [LARGE SCALE GENOMIC DNA]</scope>
    <source>
        <strain evidence="3">AG-KIZ</strain>
        <tissue evidence="3">Muscle</tissue>
    </source>
</reference>
<proteinExistence type="predicted"/>
<keyword evidence="4" id="KW-1185">Reference proteome</keyword>
<organism evidence="3 4">
    <name type="scientific">Anabarilius grahami</name>
    <name type="common">Kanglang fish</name>
    <name type="synonym">Barilius grahami</name>
    <dbReference type="NCBI Taxonomy" id="495550"/>
    <lineage>
        <taxon>Eukaryota</taxon>
        <taxon>Metazoa</taxon>
        <taxon>Chordata</taxon>
        <taxon>Craniata</taxon>
        <taxon>Vertebrata</taxon>
        <taxon>Euteleostomi</taxon>
        <taxon>Actinopterygii</taxon>
        <taxon>Neopterygii</taxon>
        <taxon>Teleostei</taxon>
        <taxon>Ostariophysi</taxon>
        <taxon>Cypriniformes</taxon>
        <taxon>Xenocyprididae</taxon>
        <taxon>Xenocypridinae</taxon>
        <taxon>Xenocypridinae incertae sedis</taxon>
        <taxon>Anabarilius</taxon>
    </lineage>
</organism>
<keyword evidence="1" id="KW-0175">Coiled coil</keyword>
<gene>
    <name evidence="3" type="ORF">DPX16_4395</name>
</gene>
<name>A0A3N0Z5M9_ANAGA</name>
<dbReference type="EMBL" id="RJVU01008125">
    <property type="protein sequence ID" value="ROL53623.1"/>
    <property type="molecule type" value="Genomic_DNA"/>
</dbReference>
<evidence type="ECO:0000313" key="3">
    <source>
        <dbReference type="EMBL" id="ROL53623.1"/>
    </source>
</evidence>
<evidence type="ECO:0000256" key="1">
    <source>
        <dbReference type="SAM" id="Coils"/>
    </source>
</evidence>
<dbReference type="AlphaFoldDB" id="A0A3N0Z5M9"/>
<dbReference type="Proteomes" id="UP000281406">
    <property type="component" value="Unassembled WGS sequence"/>
</dbReference>
<evidence type="ECO:0000256" key="2">
    <source>
        <dbReference type="SAM" id="MobiDB-lite"/>
    </source>
</evidence>
<comment type="caution">
    <text evidence="3">The sequence shown here is derived from an EMBL/GenBank/DDBJ whole genome shotgun (WGS) entry which is preliminary data.</text>
</comment>
<dbReference type="OrthoDB" id="8918029at2759"/>